<keyword evidence="10" id="KW-1185">Reference proteome</keyword>
<comment type="similarity">
    <text evidence="1">Belongs to the nuclease type I family.</text>
</comment>
<evidence type="ECO:0000256" key="7">
    <source>
        <dbReference type="ARBA" id="ARBA00023180"/>
    </source>
</evidence>
<dbReference type="SUPFAM" id="SSF48537">
    <property type="entry name" value="Phospholipase C/P1 nuclease"/>
    <property type="match status" value="1"/>
</dbReference>
<feature type="chain" id="PRO_5042227419" evidence="8">
    <location>
        <begin position="19"/>
        <end position="317"/>
    </location>
</feature>
<evidence type="ECO:0000256" key="6">
    <source>
        <dbReference type="ARBA" id="ARBA00023157"/>
    </source>
</evidence>
<proteinExistence type="inferred from homology"/>
<dbReference type="GO" id="GO:0003676">
    <property type="term" value="F:nucleic acid binding"/>
    <property type="evidence" value="ECO:0007669"/>
    <property type="project" value="InterPro"/>
</dbReference>
<dbReference type="AlphaFoldDB" id="A0AAD7NWL1"/>
<dbReference type="Pfam" id="PF02265">
    <property type="entry name" value="S1-P1_nuclease"/>
    <property type="match status" value="1"/>
</dbReference>
<evidence type="ECO:0000256" key="1">
    <source>
        <dbReference type="ARBA" id="ARBA00009547"/>
    </source>
</evidence>
<evidence type="ECO:0000313" key="9">
    <source>
        <dbReference type="EMBL" id="KAJ7778155.1"/>
    </source>
</evidence>
<evidence type="ECO:0000256" key="3">
    <source>
        <dbReference type="ARBA" id="ARBA00022723"/>
    </source>
</evidence>
<organism evidence="9 10">
    <name type="scientific">Mycena metata</name>
    <dbReference type="NCBI Taxonomy" id="1033252"/>
    <lineage>
        <taxon>Eukaryota</taxon>
        <taxon>Fungi</taxon>
        <taxon>Dikarya</taxon>
        <taxon>Basidiomycota</taxon>
        <taxon>Agaricomycotina</taxon>
        <taxon>Agaricomycetes</taxon>
        <taxon>Agaricomycetidae</taxon>
        <taxon>Agaricales</taxon>
        <taxon>Marasmiineae</taxon>
        <taxon>Mycenaceae</taxon>
        <taxon>Mycena</taxon>
    </lineage>
</organism>
<dbReference type="GO" id="GO:0004519">
    <property type="term" value="F:endonuclease activity"/>
    <property type="evidence" value="ECO:0007669"/>
    <property type="project" value="UniProtKB-KW"/>
</dbReference>
<keyword evidence="5" id="KW-0378">Hydrolase</keyword>
<feature type="signal peptide" evidence="8">
    <location>
        <begin position="1"/>
        <end position="18"/>
    </location>
</feature>
<accession>A0AAD7NWL1</accession>
<evidence type="ECO:0000256" key="2">
    <source>
        <dbReference type="ARBA" id="ARBA00022722"/>
    </source>
</evidence>
<dbReference type="Proteomes" id="UP001215598">
    <property type="component" value="Unassembled WGS sequence"/>
</dbReference>
<protein>
    <submittedName>
        <fullName evidence="9">S1/P1 nuclease</fullName>
    </submittedName>
</protein>
<evidence type="ECO:0000256" key="5">
    <source>
        <dbReference type="ARBA" id="ARBA00022801"/>
    </source>
</evidence>
<keyword evidence="3" id="KW-0479">Metal-binding</keyword>
<dbReference type="Gene3D" id="1.10.575.10">
    <property type="entry name" value="P1 Nuclease"/>
    <property type="match status" value="1"/>
</dbReference>
<evidence type="ECO:0000256" key="8">
    <source>
        <dbReference type="SAM" id="SignalP"/>
    </source>
</evidence>
<dbReference type="CDD" id="cd11010">
    <property type="entry name" value="S1-P1_nuclease"/>
    <property type="match status" value="1"/>
</dbReference>
<reference evidence="9" key="1">
    <citation type="submission" date="2023-03" db="EMBL/GenBank/DDBJ databases">
        <title>Massive genome expansion in bonnet fungi (Mycena s.s.) driven by repeated elements and novel gene families across ecological guilds.</title>
        <authorList>
            <consortium name="Lawrence Berkeley National Laboratory"/>
            <person name="Harder C.B."/>
            <person name="Miyauchi S."/>
            <person name="Viragh M."/>
            <person name="Kuo A."/>
            <person name="Thoen E."/>
            <person name="Andreopoulos B."/>
            <person name="Lu D."/>
            <person name="Skrede I."/>
            <person name="Drula E."/>
            <person name="Henrissat B."/>
            <person name="Morin E."/>
            <person name="Kohler A."/>
            <person name="Barry K."/>
            <person name="LaButti K."/>
            <person name="Morin E."/>
            <person name="Salamov A."/>
            <person name="Lipzen A."/>
            <person name="Mereny Z."/>
            <person name="Hegedus B."/>
            <person name="Baldrian P."/>
            <person name="Stursova M."/>
            <person name="Weitz H."/>
            <person name="Taylor A."/>
            <person name="Grigoriev I.V."/>
            <person name="Nagy L.G."/>
            <person name="Martin F."/>
            <person name="Kauserud H."/>
        </authorList>
    </citation>
    <scope>NUCLEOTIDE SEQUENCE</scope>
    <source>
        <strain evidence="9">CBHHK182m</strain>
    </source>
</reference>
<name>A0AAD7NWL1_9AGAR</name>
<gene>
    <name evidence="9" type="ORF">B0H16DRAFT_1502422</name>
</gene>
<keyword evidence="6" id="KW-1015">Disulfide bond</keyword>
<evidence type="ECO:0000256" key="4">
    <source>
        <dbReference type="ARBA" id="ARBA00022759"/>
    </source>
</evidence>
<dbReference type="GO" id="GO:0006308">
    <property type="term" value="P:DNA catabolic process"/>
    <property type="evidence" value="ECO:0007669"/>
    <property type="project" value="InterPro"/>
</dbReference>
<keyword evidence="4" id="KW-0255">Endonuclease</keyword>
<keyword evidence="7" id="KW-0325">Glycoprotein</keyword>
<dbReference type="GO" id="GO:0046872">
    <property type="term" value="F:metal ion binding"/>
    <property type="evidence" value="ECO:0007669"/>
    <property type="project" value="UniProtKB-KW"/>
</dbReference>
<dbReference type="EMBL" id="JARKIB010000007">
    <property type="protein sequence ID" value="KAJ7778155.1"/>
    <property type="molecule type" value="Genomic_DNA"/>
</dbReference>
<dbReference type="PANTHER" id="PTHR33146:SF26">
    <property type="entry name" value="ENDONUCLEASE 4"/>
    <property type="match status" value="1"/>
</dbReference>
<keyword evidence="8" id="KW-0732">Signal</keyword>
<sequence length="317" mass="34647">MKTLVYLGVFSTFSGAYAWGAVGHEAIGYIAMQFLSPKTLSFVQTSLGADYNESLGVAGPWADTVRSEAAYSWSAPFHFVDAEGCQDDPPTSCSVMENRDCPETCVLTAIANYTTRLIQTSLSDMQRQEALKFLDHFIGDITQPLHVEALELGGNDIDVTCNRSNTNLHAVNTGMIARLLGDNYSNSVITWANALVERIQTGTFNSAAVSSWISCSSTTTPATIQDDISTLLASENELESGAVIPLACPLAWAVDSNQFDCSYVFNFQTGTDLCTSGYYTGAVPIVRFLFESAKQDELMFSRLKLKLQRVVIVWRRG</sequence>
<keyword evidence="2" id="KW-0540">Nuclease</keyword>
<dbReference type="GO" id="GO:0016788">
    <property type="term" value="F:hydrolase activity, acting on ester bonds"/>
    <property type="evidence" value="ECO:0007669"/>
    <property type="project" value="InterPro"/>
</dbReference>
<dbReference type="InterPro" id="IPR003154">
    <property type="entry name" value="S1/P1nuclease"/>
</dbReference>
<dbReference type="InterPro" id="IPR008947">
    <property type="entry name" value="PLipase_C/P1_nuclease_dom_sf"/>
</dbReference>
<evidence type="ECO:0000313" key="10">
    <source>
        <dbReference type="Proteomes" id="UP001215598"/>
    </source>
</evidence>
<comment type="caution">
    <text evidence="9">The sequence shown here is derived from an EMBL/GenBank/DDBJ whole genome shotgun (WGS) entry which is preliminary data.</text>
</comment>
<dbReference type="PANTHER" id="PTHR33146">
    <property type="entry name" value="ENDONUCLEASE 4"/>
    <property type="match status" value="1"/>
</dbReference>